<evidence type="ECO:0000256" key="1">
    <source>
        <dbReference type="SAM" id="MobiDB-lite"/>
    </source>
</evidence>
<evidence type="ECO:0000256" key="3">
    <source>
        <dbReference type="SAM" id="SignalP"/>
    </source>
</evidence>
<dbReference type="Gene3D" id="2.60.40.10">
    <property type="entry name" value="Immunoglobulins"/>
    <property type="match status" value="3"/>
</dbReference>
<dbReference type="SUPFAM" id="SSF49313">
    <property type="entry name" value="Cadherin-like"/>
    <property type="match status" value="3"/>
</dbReference>
<dbReference type="GO" id="GO:0000131">
    <property type="term" value="C:incipient cellular bud site"/>
    <property type="evidence" value="ECO:0007669"/>
    <property type="project" value="EnsemblFungi"/>
</dbReference>
<dbReference type="GO" id="GO:0005886">
    <property type="term" value="C:plasma membrane"/>
    <property type="evidence" value="ECO:0007669"/>
    <property type="project" value="EnsemblFungi"/>
</dbReference>
<evidence type="ECO:0000259" key="4">
    <source>
        <dbReference type="SMART" id="SM00736"/>
    </source>
</evidence>
<feature type="region of interest" description="Disordered" evidence="1">
    <location>
        <begin position="648"/>
        <end position="700"/>
    </location>
</feature>
<dbReference type="EMBL" id="HE806325">
    <property type="protein sequence ID" value="CCH63196.1"/>
    <property type="molecule type" value="Genomic_DNA"/>
</dbReference>
<proteinExistence type="predicted"/>
<reference evidence="5 6" key="1">
    <citation type="journal article" date="2011" name="Proc. Natl. Acad. Sci. U.S.A.">
        <title>Evolutionary erosion of yeast sex chromosomes by mating-type switching accidents.</title>
        <authorList>
            <person name="Gordon J.L."/>
            <person name="Armisen D."/>
            <person name="Proux-Wera E."/>
            <person name="Oheigeartaigh S.S."/>
            <person name="Byrne K.P."/>
            <person name="Wolfe K.H."/>
        </authorList>
    </citation>
    <scope>NUCLEOTIDE SEQUENCE [LARGE SCALE GENOMIC DNA]</scope>
    <source>
        <strain evidence="6">ATCC 34711 / CBS 6284 / DSM 70876 / NBRC 10599 / NRRL Y-10934 / UCD 77-7</strain>
    </source>
</reference>
<dbReference type="GO" id="GO:0007120">
    <property type="term" value="P:axial cellular bud site selection"/>
    <property type="evidence" value="ECO:0007669"/>
    <property type="project" value="EnsemblFungi"/>
</dbReference>
<keyword evidence="2" id="KW-0812">Transmembrane</keyword>
<feature type="compositionally biased region" description="Polar residues" evidence="1">
    <location>
        <begin position="890"/>
        <end position="902"/>
    </location>
</feature>
<keyword evidence="3" id="KW-0732">Signal</keyword>
<name>I2H9Z4_HENB6</name>
<dbReference type="FunCoup" id="I2H9Z4">
    <property type="interactions" value="43"/>
</dbReference>
<evidence type="ECO:0000313" key="6">
    <source>
        <dbReference type="Proteomes" id="UP000002866"/>
    </source>
</evidence>
<dbReference type="InterPro" id="IPR015919">
    <property type="entry name" value="Cadherin-like_sf"/>
</dbReference>
<evidence type="ECO:0000313" key="5">
    <source>
        <dbReference type="EMBL" id="CCH63196.1"/>
    </source>
</evidence>
<accession>I2H9Z4</accession>
<feature type="region of interest" description="Disordered" evidence="1">
    <location>
        <begin position="553"/>
        <end position="579"/>
    </location>
</feature>
<dbReference type="RefSeq" id="XP_004182715.1">
    <property type="nucleotide sequence ID" value="XM_004182667.1"/>
</dbReference>
<dbReference type="InParanoid" id="I2H9Z4"/>
<dbReference type="Pfam" id="PF05345">
    <property type="entry name" value="He_PIG"/>
    <property type="match status" value="1"/>
</dbReference>
<dbReference type="STRING" id="1071380.I2H9Z4"/>
<dbReference type="GO" id="GO:0000144">
    <property type="term" value="C:cellular bud neck septin ring"/>
    <property type="evidence" value="ECO:0007669"/>
    <property type="project" value="EnsemblFungi"/>
</dbReference>
<sequence>MIPRKIVTLMFYCLLQVHLISAIPYEAYGINKQYPPVARVNEPFNFQISNDTFKSTVNKYVQIDYQAFNLPDWLTFDKSSRTFSGTPPSSVISSENDDPEYFNFILQGIDESDDYALNETYTFVVTKHSSVELASNFNLLAFLKNFGNTNGAGGLILSPHETFNITFQRNDFIDTYDASAPLYFYGQSQQYNAPLPSWCFFDSGSIKFSGTAPAVNSYIAPEYSYYLSLIVTDIPGFSALNVPFQIVIGAHQLTTSVQNTILINITDENSFDYKIPLSDIYLDGTPINTVDIGNMNLQDAPSWVTLTNYTIQGTVPESSTKTSANFSLAFYDIYADVIYLNFEIVRATKTKLFAVSSLPNINATRGRYFSYEFLSSQFTDLADTDVSIDFSKVNGDHDWLTFDSNNLTLHGQVPKNFDKFDLGLVAMKEDDRQELNFNLIGMNPIISSSSSHSHSHSQSSSSYEHSSSSSYKHSSSSSHEHSSSSHHSSFHYSSSSHHHSSSSFDYSSSSHHHSSSSFDYSSSSHHHSSSSYYHYSSSHSHYPSSYSHFKSHSSSSSHNSTSTHNSTTIAPTNSTRITSSSSYSSIISSTTSSTYPASSSAGILVPASKRKSSHATAIACGVAIPIGCILLAAAIFFFFWRNRRNQDNKNEDPEDPNYFDKSATPINSNSGGGGNAGSRTGRSPISKNQISNPVVLGGPVPAPVFDTDDSDASTFQDNNRNSMPISEDNSNARRLGALAALTLDNNTDSSEYSSIDYDEKNVTPVTEKHISNTNEDLDSISTQSVATAELLNPFHPEVADGNNNGLNDRTTSMYMDKQPATRKSWRYNMTVQDKNPNRESYLSVNTVTTEELLNTQITEDEDMLRDPNKSTLDTRDSVFLMRGITASPTTFHSPITSTNSSPRKPLPKYDSKASNLHKLIEEGSSVMKSPMSASTSSSDELIPVLNGKRYSWVQRQGSTKDPSKRKKFVEVGNNSKISIGQVSNLKGSVPEEL</sequence>
<dbReference type="KEGG" id="tbl:TBLA_0J02020"/>
<keyword evidence="2" id="KW-1133">Transmembrane helix</keyword>
<dbReference type="OMA" id="ATRGEWF"/>
<feature type="domain" description="Dystroglycan-type cadherin-like" evidence="4">
    <location>
        <begin position="353"/>
        <end position="452"/>
    </location>
</feature>
<keyword evidence="6" id="KW-1185">Reference proteome</keyword>
<gene>
    <name evidence="5" type="primary">TBLA0J02020</name>
    <name evidence="5" type="ORF">TBLA_0J02020</name>
</gene>
<feature type="transmembrane region" description="Helical" evidence="2">
    <location>
        <begin position="615"/>
        <end position="640"/>
    </location>
</feature>
<feature type="domain" description="Dystroglycan-type cadherin-like" evidence="4">
    <location>
        <begin position="147"/>
        <end position="255"/>
    </location>
</feature>
<feature type="region of interest" description="Disordered" evidence="1">
    <location>
        <begin position="890"/>
        <end position="910"/>
    </location>
</feature>
<feature type="signal peptide" evidence="3">
    <location>
        <begin position="1"/>
        <end position="22"/>
    </location>
</feature>
<feature type="compositionally biased region" description="Low complexity" evidence="1">
    <location>
        <begin position="448"/>
        <end position="477"/>
    </location>
</feature>
<dbReference type="GO" id="GO:0005509">
    <property type="term" value="F:calcium ion binding"/>
    <property type="evidence" value="ECO:0007669"/>
    <property type="project" value="InterPro"/>
</dbReference>
<dbReference type="Proteomes" id="UP000002866">
    <property type="component" value="Chromosome 10"/>
</dbReference>
<evidence type="ECO:0000256" key="2">
    <source>
        <dbReference type="SAM" id="Phobius"/>
    </source>
</evidence>
<dbReference type="InterPro" id="IPR006644">
    <property type="entry name" value="Cadg"/>
</dbReference>
<feature type="region of interest" description="Disordered" evidence="1">
    <location>
        <begin position="448"/>
        <end position="492"/>
    </location>
</feature>
<protein>
    <recommendedName>
        <fullName evidence="4">Dystroglycan-type cadherin-like domain-containing protein</fullName>
    </recommendedName>
</protein>
<dbReference type="AlphaFoldDB" id="I2H9Z4"/>
<feature type="chain" id="PRO_5003659330" description="Dystroglycan-type cadherin-like domain-containing protein" evidence="3">
    <location>
        <begin position="23"/>
        <end position="993"/>
    </location>
</feature>
<feature type="compositionally biased region" description="Low complexity" evidence="1">
    <location>
        <begin position="553"/>
        <end position="566"/>
    </location>
</feature>
<dbReference type="InterPro" id="IPR013783">
    <property type="entry name" value="Ig-like_fold"/>
</dbReference>
<dbReference type="eggNOG" id="ENOG502QURR">
    <property type="taxonomic scope" value="Eukaryota"/>
</dbReference>
<dbReference type="HOGENOM" id="CLU_017550_1_0_1"/>
<feature type="domain" description="Dystroglycan-type cadherin-like" evidence="4">
    <location>
        <begin position="25"/>
        <end position="132"/>
    </location>
</feature>
<keyword evidence="2" id="KW-0472">Membrane</keyword>
<dbReference type="GeneID" id="14498378"/>
<dbReference type="SMART" id="SM00736">
    <property type="entry name" value="CADG"/>
    <property type="match status" value="3"/>
</dbReference>
<dbReference type="OrthoDB" id="41532at2759"/>
<feature type="compositionally biased region" description="Polar residues" evidence="1">
    <location>
        <begin position="680"/>
        <end position="692"/>
    </location>
</feature>
<organism evidence="5 6">
    <name type="scientific">Henningerozyma blattae (strain ATCC 34711 / CBS 6284 / DSM 70876 / NBRC 10599 / NRRL Y-10934 / UCD 77-7)</name>
    <name type="common">Yeast</name>
    <name type="synonym">Tetrapisispora blattae</name>
    <dbReference type="NCBI Taxonomy" id="1071380"/>
    <lineage>
        <taxon>Eukaryota</taxon>
        <taxon>Fungi</taxon>
        <taxon>Dikarya</taxon>
        <taxon>Ascomycota</taxon>
        <taxon>Saccharomycotina</taxon>
        <taxon>Saccharomycetes</taxon>
        <taxon>Saccharomycetales</taxon>
        <taxon>Saccharomycetaceae</taxon>
        <taxon>Henningerozyma</taxon>
    </lineage>
</organism>